<feature type="transmembrane region" description="Helical" evidence="6">
    <location>
        <begin position="157"/>
        <end position="181"/>
    </location>
</feature>
<keyword evidence="3 6" id="KW-1133">Transmembrane helix</keyword>
<evidence type="ECO:0000256" key="6">
    <source>
        <dbReference type="SAM" id="Phobius"/>
    </source>
</evidence>
<feature type="transmembrane region" description="Helical" evidence="6">
    <location>
        <begin position="205"/>
        <end position="225"/>
    </location>
</feature>
<dbReference type="PANTHER" id="PTHR31465:SF9">
    <property type="entry name" value="SPHINGOID LONG-CHAIN BASE TRANSPORTER RSB1"/>
    <property type="match status" value="1"/>
</dbReference>
<keyword evidence="4 6" id="KW-0472">Membrane</keyword>
<organism evidence="7 8">
    <name type="scientific">Lasiosphaeria hispida</name>
    <dbReference type="NCBI Taxonomy" id="260671"/>
    <lineage>
        <taxon>Eukaryota</taxon>
        <taxon>Fungi</taxon>
        <taxon>Dikarya</taxon>
        <taxon>Ascomycota</taxon>
        <taxon>Pezizomycotina</taxon>
        <taxon>Sordariomycetes</taxon>
        <taxon>Sordariomycetidae</taxon>
        <taxon>Sordariales</taxon>
        <taxon>Lasiosphaeriaceae</taxon>
        <taxon>Lasiosphaeria</taxon>
    </lineage>
</organism>
<evidence type="ECO:0000256" key="1">
    <source>
        <dbReference type="ARBA" id="ARBA00004141"/>
    </source>
</evidence>
<comment type="caution">
    <text evidence="7">The sequence shown here is derived from an EMBL/GenBank/DDBJ whole genome shotgun (WGS) entry which is preliminary data.</text>
</comment>
<feature type="compositionally biased region" description="Polar residues" evidence="5">
    <location>
        <begin position="358"/>
        <end position="374"/>
    </location>
</feature>
<proteinExistence type="predicted"/>
<feature type="transmembrane region" description="Helical" evidence="6">
    <location>
        <begin position="82"/>
        <end position="102"/>
    </location>
</feature>
<dbReference type="GO" id="GO:0005886">
    <property type="term" value="C:plasma membrane"/>
    <property type="evidence" value="ECO:0007669"/>
    <property type="project" value="TreeGrafter"/>
</dbReference>
<reference evidence="7" key="1">
    <citation type="journal article" date="2023" name="Mol. Phylogenet. Evol.">
        <title>Genome-scale phylogeny and comparative genomics of the fungal order Sordariales.</title>
        <authorList>
            <person name="Hensen N."/>
            <person name="Bonometti L."/>
            <person name="Westerberg I."/>
            <person name="Brannstrom I.O."/>
            <person name="Guillou S."/>
            <person name="Cros-Aarteil S."/>
            <person name="Calhoun S."/>
            <person name="Haridas S."/>
            <person name="Kuo A."/>
            <person name="Mondo S."/>
            <person name="Pangilinan J."/>
            <person name="Riley R."/>
            <person name="LaButti K."/>
            <person name="Andreopoulos B."/>
            <person name="Lipzen A."/>
            <person name="Chen C."/>
            <person name="Yan M."/>
            <person name="Daum C."/>
            <person name="Ng V."/>
            <person name="Clum A."/>
            <person name="Steindorff A."/>
            <person name="Ohm R.A."/>
            <person name="Martin F."/>
            <person name="Silar P."/>
            <person name="Natvig D.O."/>
            <person name="Lalanne C."/>
            <person name="Gautier V."/>
            <person name="Ament-Velasquez S.L."/>
            <person name="Kruys A."/>
            <person name="Hutchinson M.I."/>
            <person name="Powell A.J."/>
            <person name="Barry K."/>
            <person name="Miller A.N."/>
            <person name="Grigoriev I.V."/>
            <person name="Debuchy R."/>
            <person name="Gladieux P."/>
            <person name="Hiltunen Thoren M."/>
            <person name="Johannesson H."/>
        </authorList>
    </citation>
    <scope>NUCLEOTIDE SEQUENCE</scope>
    <source>
        <strain evidence="7">CBS 955.72</strain>
    </source>
</reference>
<dbReference type="GO" id="GO:0000324">
    <property type="term" value="C:fungal-type vacuole"/>
    <property type="evidence" value="ECO:0007669"/>
    <property type="project" value="TreeGrafter"/>
</dbReference>
<reference evidence="7" key="2">
    <citation type="submission" date="2023-06" db="EMBL/GenBank/DDBJ databases">
        <authorList>
            <consortium name="Lawrence Berkeley National Laboratory"/>
            <person name="Haridas S."/>
            <person name="Hensen N."/>
            <person name="Bonometti L."/>
            <person name="Westerberg I."/>
            <person name="Brannstrom I.O."/>
            <person name="Guillou S."/>
            <person name="Cros-Aarteil S."/>
            <person name="Calhoun S."/>
            <person name="Kuo A."/>
            <person name="Mondo S."/>
            <person name="Pangilinan J."/>
            <person name="Riley R."/>
            <person name="Labutti K."/>
            <person name="Andreopoulos B."/>
            <person name="Lipzen A."/>
            <person name="Chen C."/>
            <person name="Yanf M."/>
            <person name="Daum C."/>
            <person name="Ng V."/>
            <person name="Clum A."/>
            <person name="Steindorff A."/>
            <person name="Ohm R."/>
            <person name="Martin F."/>
            <person name="Silar P."/>
            <person name="Natvig D."/>
            <person name="Lalanne C."/>
            <person name="Gautier V."/>
            <person name="Ament-Velasquez S.L."/>
            <person name="Kruys A."/>
            <person name="Hutchinson M.I."/>
            <person name="Powell A.J."/>
            <person name="Barry K."/>
            <person name="Miller A.N."/>
            <person name="Grigoriev I.V."/>
            <person name="Debuchy R."/>
            <person name="Gladieux P."/>
            <person name="Thoren M.H."/>
            <person name="Johannesson H."/>
        </authorList>
    </citation>
    <scope>NUCLEOTIDE SEQUENCE</scope>
    <source>
        <strain evidence="7">CBS 955.72</strain>
    </source>
</reference>
<dbReference type="PANTHER" id="PTHR31465">
    <property type="entry name" value="PROTEIN RTA1-RELATED"/>
    <property type="match status" value="1"/>
</dbReference>
<evidence type="ECO:0000256" key="3">
    <source>
        <dbReference type="ARBA" id="ARBA00022989"/>
    </source>
</evidence>
<name>A0AAJ0MCB2_9PEZI</name>
<dbReference type="Pfam" id="PF04479">
    <property type="entry name" value="RTA1"/>
    <property type="match status" value="1"/>
</dbReference>
<dbReference type="InterPro" id="IPR007568">
    <property type="entry name" value="RTA1"/>
</dbReference>
<dbReference type="Proteomes" id="UP001275084">
    <property type="component" value="Unassembled WGS sequence"/>
</dbReference>
<protein>
    <submittedName>
        <fullName evidence="7">RTA1 like protein-domain-containing protein</fullName>
    </submittedName>
</protein>
<evidence type="ECO:0000256" key="4">
    <source>
        <dbReference type="ARBA" id="ARBA00023136"/>
    </source>
</evidence>
<gene>
    <name evidence="7" type="ORF">B0T25DRAFT_570077</name>
</gene>
<evidence type="ECO:0000256" key="5">
    <source>
        <dbReference type="SAM" id="MobiDB-lite"/>
    </source>
</evidence>
<evidence type="ECO:0000256" key="2">
    <source>
        <dbReference type="ARBA" id="ARBA00022692"/>
    </source>
</evidence>
<keyword evidence="2 6" id="KW-0812">Transmembrane</keyword>
<feature type="region of interest" description="Disordered" evidence="5">
    <location>
        <begin position="297"/>
        <end position="336"/>
    </location>
</feature>
<accession>A0AAJ0MCB2</accession>
<sequence>MLTARDCHGDTCFLSYQLTSVGSAFMLAAFAAQVPINLYTGIRYNTPFYSSLVVAGLLVEVAGHVGNILLRIDPGSQAHFSLYMIGTLWGPTLVGAAIYLVLPRVMVIYGQEFRLVSRPIYCSILFLVFDIFTLAFQSVGVAFTANGNTPAEVTQGMGILLAGLVMQAASLVAFLAVFWYFKLRLARRHYVLDLKFSSVFLSSRFRTYFVCMQVATGLLLLRAIIRVASFSDGLGKRVTGSQAVILSLDDTFVLLAFIILSAVPAGRAFGYSWQETSPFSNINEISGLPFRRRTSAQSQRQLKGSIGHPQPVTSVFVPLPQHPTSQRRAGLPVVPPLKSPPYSKPMFPRAAYEASPASSVPYSATDSSPASSLASPGDRRKRQWQMTSPNASHLVKADLLWG</sequence>
<dbReference type="EMBL" id="JAUIQD010000005">
    <property type="protein sequence ID" value="KAK3349447.1"/>
    <property type="molecule type" value="Genomic_DNA"/>
</dbReference>
<feature type="transmembrane region" description="Helical" evidence="6">
    <location>
        <begin position="52"/>
        <end position="70"/>
    </location>
</feature>
<dbReference type="AlphaFoldDB" id="A0AAJ0MCB2"/>
<comment type="subcellular location">
    <subcellularLocation>
        <location evidence="1">Membrane</location>
        <topology evidence="1">Multi-pass membrane protein</topology>
    </subcellularLocation>
</comment>
<evidence type="ECO:0000313" key="7">
    <source>
        <dbReference type="EMBL" id="KAK3349447.1"/>
    </source>
</evidence>
<feature type="transmembrane region" description="Helical" evidence="6">
    <location>
        <begin position="20"/>
        <end position="40"/>
    </location>
</feature>
<feature type="transmembrane region" description="Helical" evidence="6">
    <location>
        <begin position="245"/>
        <end position="263"/>
    </location>
</feature>
<keyword evidence="8" id="KW-1185">Reference proteome</keyword>
<evidence type="ECO:0000313" key="8">
    <source>
        <dbReference type="Proteomes" id="UP001275084"/>
    </source>
</evidence>
<feature type="region of interest" description="Disordered" evidence="5">
    <location>
        <begin position="358"/>
        <end position="389"/>
    </location>
</feature>
<feature type="transmembrane region" description="Helical" evidence="6">
    <location>
        <begin position="123"/>
        <end position="145"/>
    </location>
</feature>